<dbReference type="InParanoid" id="A0A074YFD7"/>
<sequence length="324" mass="37497">MDKADTKEKKHSSHRRPHRHHHARDTITSAVQLQHPFSFDNYNPLRRAQQHHHHHNKIRRDRSPEKTDANKDGVNDDQEQEPPKPQWSPEVEYAVDHPPRRLVTTDTIAHERHLRERRQDHVSAALNAISRDAHTATRKLDDTYYALLQKVGLLKATIASFQDLHSCLDDTAKDFATTSDSLVKDITGQIDAFGNMAQQDENIHQLVKRLHKAKERAEAYESRLESCRLRLEQWEKKEQEVNKRNNRTWALALTGLTAFIVFVLVIVLWRKGTLATVTEKPSEWREALGLEENKTAPGIHLVDPAEEKAKVKEAAKWDRLLDEL</sequence>
<evidence type="ECO:0000313" key="5">
    <source>
        <dbReference type="Proteomes" id="UP000030641"/>
    </source>
</evidence>
<evidence type="ECO:0000313" key="4">
    <source>
        <dbReference type="EMBL" id="KEQ94764.1"/>
    </source>
</evidence>
<feature type="compositionally biased region" description="Basic residues" evidence="2">
    <location>
        <begin position="48"/>
        <end position="60"/>
    </location>
</feature>
<evidence type="ECO:0000256" key="2">
    <source>
        <dbReference type="SAM" id="MobiDB-lite"/>
    </source>
</evidence>
<feature type="coiled-coil region" evidence="1">
    <location>
        <begin position="196"/>
        <end position="244"/>
    </location>
</feature>
<keyword evidence="3" id="KW-1133">Transmembrane helix</keyword>
<keyword evidence="3" id="KW-0472">Membrane</keyword>
<feature type="compositionally biased region" description="Basic residues" evidence="2">
    <location>
        <begin position="9"/>
        <end position="23"/>
    </location>
</feature>
<feature type="transmembrane region" description="Helical" evidence="3">
    <location>
        <begin position="249"/>
        <end position="269"/>
    </location>
</feature>
<evidence type="ECO:0000256" key="1">
    <source>
        <dbReference type="SAM" id="Coils"/>
    </source>
</evidence>
<dbReference type="OMA" id="RYNEDRA"/>
<dbReference type="AlphaFoldDB" id="A0A074YFD7"/>
<keyword evidence="5" id="KW-1185">Reference proteome</keyword>
<name>A0A074YFD7_AURSE</name>
<dbReference type="Proteomes" id="UP000030641">
    <property type="component" value="Unassembled WGS sequence"/>
</dbReference>
<dbReference type="RefSeq" id="XP_013343097.1">
    <property type="nucleotide sequence ID" value="XM_013487643.1"/>
</dbReference>
<evidence type="ECO:0000256" key="3">
    <source>
        <dbReference type="SAM" id="Phobius"/>
    </source>
</evidence>
<organism evidence="4 5">
    <name type="scientific">Aureobasidium subglaciale (strain EXF-2481)</name>
    <name type="common">Aureobasidium pullulans var. subglaciale</name>
    <dbReference type="NCBI Taxonomy" id="1043005"/>
    <lineage>
        <taxon>Eukaryota</taxon>
        <taxon>Fungi</taxon>
        <taxon>Dikarya</taxon>
        <taxon>Ascomycota</taxon>
        <taxon>Pezizomycotina</taxon>
        <taxon>Dothideomycetes</taxon>
        <taxon>Dothideomycetidae</taxon>
        <taxon>Dothideales</taxon>
        <taxon>Saccotheciaceae</taxon>
        <taxon>Aureobasidium</taxon>
    </lineage>
</organism>
<feature type="compositionally biased region" description="Basic and acidic residues" evidence="2">
    <location>
        <begin position="61"/>
        <end position="74"/>
    </location>
</feature>
<dbReference type="GeneID" id="25369093"/>
<dbReference type="EMBL" id="KL584761">
    <property type="protein sequence ID" value="KEQ94764.1"/>
    <property type="molecule type" value="Genomic_DNA"/>
</dbReference>
<reference evidence="4 5" key="1">
    <citation type="journal article" date="2014" name="BMC Genomics">
        <title>Genome sequencing of four Aureobasidium pullulans varieties: biotechnological potential, stress tolerance, and description of new species.</title>
        <authorList>
            <person name="Gostin Ar C."/>
            <person name="Ohm R.A."/>
            <person name="Kogej T."/>
            <person name="Sonjak S."/>
            <person name="Turk M."/>
            <person name="Zajc J."/>
            <person name="Zalar P."/>
            <person name="Grube M."/>
            <person name="Sun H."/>
            <person name="Han J."/>
            <person name="Sharma A."/>
            <person name="Chiniquy J."/>
            <person name="Ngan C.Y."/>
            <person name="Lipzen A."/>
            <person name="Barry K."/>
            <person name="Grigoriev I.V."/>
            <person name="Gunde-Cimerman N."/>
        </authorList>
    </citation>
    <scope>NUCLEOTIDE SEQUENCE [LARGE SCALE GENOMIC DNA]</scope>
    <source>
        <strain evidence="4 5">EXF-2481</strain>
    </source>
</reference>
<feature type="region of interest" description="Disordered" evidence="2">
    <location>
        <begin position="48"/>
        <end position="92"/>
    </location>
</feature>
<keyword evidence="1" id="KW-0175">Coiled coil</keyword>
<accession>A0A074YFD7</accession>
<feature type="region of interest" description="Disordered" evidence="2">
    <location>
        <begin position="1"/>
        <end position="35"/>
    </location>
</feature>
<gene>
    <name evidence="4" type="ORF">AUEXF2481DRAFT_5645</name>
</gene>
<protein>
    <submittedName>
        <fullName evidence="4">Uncharacterized protein</fullName>
    </submittedName>
</protein>
<dbReference type="HOGENOM" id="CLU_857854_0_0_1"/>
<keyword evidence="3" id="KW-0812">Transmembrane</keyword>
<dbReference type="OrthoDB" id="5419542at2759"/>
<proteinExistence type="predicted"/>
<dbReference type="STRING" id="1043005.A0A074YFD7"/>